<evidence type="ECO:0000313" key="3">
    <source>
        <dbReference type="Proteomes" id="UP001152562"/>
    </source>
</evidence>
<dbReference type="SUPFAM" id="SSF56672">
    <property type="entry name" value="DNA/RNA polymerases"/>
    <property type="match status" value="1"/>
</dbReference>
<accession>A0A9P0TKD9</accession>
<dbReference type="Pfam" id="PF00078">
    <property type="entry name" value="RVT_1"/>
    <property type="match status" value="1"/>
</dbReference>
<proteinExistence type="predicted"/>
<evidence type="ECO:0000313" key="2">
    <source>
        <dbReference type="EMBL" id="CAH4031572.1"/>
    </source>
</evidence>
<dbReference type="AlphaFoldDB" id="A0A9P0TKD9"/>
<protein>
    <recommendedName>
        <fullName evidence="1">Reverse transcriptase domain-containing protein</fullName>
    </recommendedName>
</protein>
<evidence type="ECO:0000259" key="1">
    <source>
        <dbReference type="PROSITE" id="PS50878"/>
    </source>
</evidence>
<dbReference type="GO" id="GO:0071897">
    <property type="term" value="P:DNA biosynthetic process"/>
    <property type="evidence" value="ECO:0007669"/>
    <property type="project" value="UniProtKB-ARBA"/>
</dbReference>
<name>A0A9P0TKD9_PIEBR</name>
<dbReference type="InterPro" id="IPR043502">
    <property type="entry name" value="DNA/RNA_pol_sf"/>
</dbReference>
<reference evidence="2" key="1">
    <citation type="submission" date="2022-05" db="EMBL/GenBank/DDBJ databases">
        <authorList>
            <person name="Okamura Y."/>
        </authorList>
    </citation>
    <scope>NUCLEOTIDE SEQUENCE</scope>
</reference>
<comment type="caution">
    <text evidence="2">The sequence shown here is derived from an EMBL/GenBank/DDBJ whole genome shotgun (WGS) entry which is preliminary data.</text>
</comment>
<sequence>MVKHTVGRVQVGMRGRQGGLTSTALFNLYINELIEALGGARVGCSINGHCMNSISYADDMVLLSPSVGALRRLLSICERYAESHGLRYNVKKVNCSSLSQQRKNRLMCHQ</sequence>
<dbReference type="Proteomes" id="UP001152562">
    <property type="component" value="Unassembled WGS sequence"/>
</dbReference>
<gene>
    <name evidence="2" type="ORF">PIBRA_LOCUS8057</name>
</gene>
<dbReference type="EMBL" id="CALOZG010000016">
    <property type="protein sequence ID" value="CAH4031572.1"/>
    <property type="molecule type" value="Genomic_DNA"/>
</dbReference>
<organism evidence="2 3">
    <name type="scientific">Pieris brassicae</name>
    <name type="common">White butterfly</name>
    <name type="synonym">Large white butterfly</name>
    <dbReference type="NCBI Taxonomy" id="7116"/>
    <lineage>
        <taxon>Eukaryota</taxon>
        <taxon>Metazoa</taxon>
        <taxon>Ecdysozoa</taxon>
        <taxon>Arthropoda</taxon>
        <taxon>Hexapoda</taxon>
        <taxon>Insecta</taxon>
        <taxon>Pterygota</taxon>
        <taxon>Neoptera</taxon>
        <taxon>Endopterygota</taxon>
        <taxon>Lepidoptera</taxon>
        <taxon>Glossata</taxon>
        <taxon>Ditrysia</taxon>
        <taxon>Papilionoidea</taxon>
        <taxon>Pieridae</taxon>
        <taxon>Pierinae</taxon>
        <taxon>Pieris</taxon>
    </lineage>
</organism>
<keyword evidence="3" id="KW-1185">Reference proteome</keyword>
<dbReference type="PROSITE" id="PS50878">
    <property type="entry name" value="RT_POL"/>
    <property type="match status" value="1"/>
</dbReference>
<dbReference type="InterPro" id="IPR000477">
    <property type="entry name" value="RT_dom"/>
</dbReference>
<feature type="domain" description="Reverse transcriptase" evidence="1">
    <location>
        <begin position="1"/>
        <end position="110"/>
    </location>
</feature>